<feature type="compositionally biased region" description="Low complexity" evidence="6">
    <location>
        <begin position="109"/>
        <end position="130"/>
    </location>
</feature>
<dbReference type="InterPro" id="IPR024864">
    <property type="entry name" value="Nup54/Nup57/Nup44"/>
</dbReference>
<keyword evidence="3" id="KW-0811">Translocation</keyword>
<dbReference type="PANTHER" id="PTHR13000">
    <property type="entry name" value="NUCLEOPORIN P54"/>
    <property type="match status" value="1"/>
</dbReference>
<evidence type="ECO:0000256" key="1">
    <source>
        <dbReference type="ARBA" id="ARBA00004567"/>
    </source>
</evidence>
<name>A0A292PWN1_9PEZI</name>
<keyword evidence="4" id="KW-0539">Nucleus</keyword>
<dbReference type="EMBL" id="LN891019">
    <property type="protein sequence ID" value="CUS11524.1"/>
    <property type="molecule type" value="Genomic_DNA"/>
</dbReference>
<dbReference type="GO" id="GO:0044613">
    <property type="term" value="C:nuclear pore central transport channel"/>
    <property type="evidence" value="ECO:0007669"/>
    <property type="project" value="TreeGrafter"/>
</dbReference>
<evidence type="ECO:0000313" key="9">
    <source>
        <dbReference type="Proteomes" id="UP001412239"/>
    </source>
</evidence>
<dbReference type="GO" id="GO:0006607">
    <property type="term" value="P:NLS-bearing protein import into nucleus"/>
    <property type="evidence" value="ECO:0007669"/>
    <property type="project" value="TreeGrafter"/>
</dbReference>
<feature type="region of interest" description="Disordered" evidence="6">
    <location>
        <begin position="1"/>
        <end position="171"/>
    </location>
</feature>
<feature type="domain" description="Nucleoporin Nup54 alpha-helical" evidence="7">
    <location>
        <begin position="236"/>
        <end position="373"/>
    </location>
</feature>
<dbReference type="Pfam" id="PF13874">
    <property type="entry name" value="Nup54"/>
    <property type="match status" value="1"/>
</dbReference>
<evidence type="ECO:0000256" key="6">
    <source>
        <dbReference type="SAM" id="MobiDB-lite"/>
    </source>
</evidence>
<gene>
    <name evidence="8" type="ORF">GSTUAT00004397001</name>
</gene>
<keyword evidence="3" id="KW-0653">Protein transport</keyword>
<keyword evidence="3" id="KW-0906">Nuclear pore complex</keyword>
<feature type="coiled-coil region" evidence="5">
    <location>
        <begin position="272"/>
        <end position="299"/>
    </location>
</feature>
<dbReference type="PANTHER" id="PTHR13000:SF0">
    <property type="entry name" value="NUCLEOPORIN P54"/>
    <property type="match status" value="1"/>
</dbReference>
<dbReference type="GO" id="GO:0017056">
    <property type="term" value="F:structural constituent of nuclear pore"/>
    <property type="evidence" value="ECO:0007669"/>
    <property type="project" value="TreeGrafter"/>
</dbReference>
<feature type="compositionally biased region" description="Low complexity" evidence="6">
    <location>
        <begin position="1"/>
        <end position="20"/>
    </location>
</feature>
<evidence type="ECO:0000313" key="8">
    <source>
        <dbReference type="EMBL" id="CUS11524.1"/>
    </source>
</evidence>
<dbReference type="AlphaFoldDB" id="A0A292PWN1"/>
<evidence type="ECO:0000256" key="5">
    <source>
        <dbReference type="SAM" id="Coils"/>
    </source>
</evidence>
<sequence length="441" mass="48338">MSLFSSTFGQPQQQQPQQSGGLFGGGTQQQQSTGGGLFGSQQPQQQQGGLFGKPSGPFSQQSTGTPTAQQGGGLFGGGGGMSGGQQQQGGLFAGGQSSQPAGGSGLFGGQSNQQPQQQFGQQSGSLFGQPQTGGGLFGQAQAQPQQQQQSGLFGSSAANQGQQQGSYMNSTVGGYGQQPMFSMMPQTMQIQQQSANVIVDKLGRIKNAWDTGHPDYAFKYYLYNHVGEDRANMYQKPPADDLAEWEKAWVERPNKGSVPVLAKGFKDLDHRVKSQEQQVNLFRHRLHEIQDKLAALQSRHDLMTSIKLEDCRRRHTALSRRALSLAAKVQVMKNRGYALQPEEEQLKKRLEALSRAVWDPAVRGRVNEIWARMMVVSEQARMMEATVGKVEIVWDEKQLQTAGKLLQTNAAGLEHLNKEVRDIEKAFDQWEEEQKSRPRGL</sequence>
<feature type="compositionally biased region" description="Gly residues" evidence="6">
    <location>
        <begin position="21"/>
        <end position="38"/>
    </location>
</feature>
<evidence type="ECO:0000259" key="7">
    <source>
        <dbReference type="Pfam" id="PF13874"/>
    </source>
</evidence>
<keyword evidence="3" id="KW-0509">mRNA transport</keyword>
<reference evidence="8" key="1">
    <citation type="submission" date="2015-10" db="EMBL/GenBank/DDBJ databases">
        <authorList>
            <person name="Regsiter A."/>
            <person name="william w."/>
        </authorList>
    </citation>
    <scope>NUCLEOTIDE SEQUENCE</scope>
    <source>
        <strain evidence="8">Montdore</strain>
    </source>
</reference>
<feature type="compositionally biased region" description="Polar residues" evidence="6">
    <location>
        <begin position="57"/>
        <end position="67"/>
    </location>
</feature>
<keyword evidence="2" id="KW-0813">Transport</keyword>
<dbReference type="InterPro" id="IPR025712">
    <property type="entry name" value="Nup54_alpha-helical_dom"/>
</dbReference>
<protein>
    <recommendedName>
        <fullName evidence="7">Nucleoporin Nup54 alpha-helical domain-containing protein</fullName>
    </recommendedName>
</protein>
<comment type="subcellular location">
    <subcellularLocation>
        <location evidence="1">Nucleus</location>
        <location evidence="1">Nuclear pore complex</location>
    </subcellularLocation>
</comment>
<evidence type="ECO:0000256" key="3">
    <source>
        <dbReference type="ARBA" id="ARBA00023132"/>
    </source>
</evidence>
<dbReference type="Gene3D" id="1.20.5.490">
    <property type="entry name" value="Single helix bin"/>
    <property type="match status" value="1"/>
</dbReference>
<feature type="compositionally biased region" description="Gly residues" evidence="6">
    <location>
        <begin position="70"/>
        <end position="93"/>
    </location>
</feature>
<accession>A0A292PWN1</accession>
<organism evidence="8 9">
    <name type="scientific">Tuber aestivum</name>
    <name type="common">summer truffle</name>
    <dbReference type="NCBI Taxonomy" id="59557"/>
    <lineage>
        <taxon>Eukaryota</taxon>
        <taxon>Fungi</taxon>
        <taxon>Dikarya</taxon>
        <taxon>Ascomycota</taxon>
        <taxon>Pezizomycotina</taxon>
        <taxon>Pezizomycetes</taxon>
        <taxon>Pezizales</taxon>
        <taxon>Tuberaceae</taxon>
        <taxon>Tuber</taxon>
    </lineage>
</organism>
<keyword evidence="9" id="KW-1185">Reference proteome</keyword>
<dbReference type="GO" id="GO:0036228">
    <property type="term" value="P:protein localization to nuclear inner membrane"/>
    <property type="evidence" value="ECO:0007669"/>
    <property type="project" value="TreeGrafter"/>
</dbReference>
<keyword evidence="5" id="KW-0175">Coiled coil</keyword>
<proteinExistence type="predicted"/>
<evidence type="ECO:0000256" key="4">
    <source>
        <dbReference type="ARBA" id="ARBA00023242"/>
    </source>
</evidence>
<dbReference type="Pfam" id="PF13634">
    <property type="entry name" value="Nucleoporin_FG"/>
    <property type="match status" value="1"/>
</dbReference>
<evidence type="ECO:0000256" key="2">
    <source>
        <dbReference type="ARBA" id="ARBA00022448"/>
    </source>
</evidence>
<dbReference type="InterPro" id="IPR025574">
    <property type="entry name" value="Nucleoporin_FG_rpt"/>
</dbReference>
<dbReference type="Proteomes" id="UP001412239">
    <property type="component" value="Unassembled WGS sequence"/>
</dbReference>
<feature type="compositionally biased region" description="Low complexity" evidence="6">
    <location>
        <begin position="138"/>
        <end position="166"/>
    </location>
</feature>
<dbReference type="GO" id="GO:0006999">
    <property type="term" value="P:nuclear pore organization"/>
    <property type="evidence" value="ECO:0007669"/>
    <property type="project" value="TreeGrafter"/>
</dbReference>
<feature type="compositionally biased region" description="Low complexity" evidence="6">
    <location>
        <begin position="39"/>
        <end position="48"/>
    </location>
</feature>